<dbReference type="SUPFAM" id="SSF55073">
    <property type="entry name" value="Nucleotide cyclase"/>
    <property type="match status" value="1"/>
</dbReference>
<dbReference type="InterPro" id="IPR001789">
    <property type="entry name" value="Sig_transdc_resp-reg_receiver"/>
</dbReference>
<dbReference type="GO" id="GO:0071111">
    <property type="term" value="F:cyclic-guanylate-specific phosphodiesterase activity"/>
    <property type="evidence" value="ECO:0007669"/>
    <property type="project" value="InterPro"/>
</dbReference>
<dbReference type="InterPro" id="IPR029787">
    <property type="entry name" value="Nucleotide_cyclase"/>
</dbReference>
<dbReference type="InterPro" id="IPR011006">
    <property type="entry name" value="CheY-like_superfamily"/>
</dbReference>
<feature type="domain" description="Response regulatory" evidence="2">
    <location>
        <begin position="4"/>
        <end position="121"/>
    </location>
</feature>
<sequence>MATRVAVIDDDPLYMEFVASLFTNEGSLHAVKTSTSDELMALLKVDPSIECVVLDYDLGIDTGLALGKAIKDGFDDPPPIIMLTGQGSERTAVKAFRIGFSDYVSKRNLDRSELIRAIQGAIARRKEDRLRLAETDKLRSNARFDSLTGLHSASYVEARLSDLRFRHAQDGFTLIMVRPKLLPKIRSDLGYVIADKLLRNFASLLKEATAESALCGHLGADQFVIVFEGRTDPDFVASACKRIYESVRLSEEHNRMQIEIEPAIGAATFPADGDSADAVTTAAAKVLEQAEQLGLPYGFTLDELPEGELSPIVAETMSMRQLEEMRKEARKRVLKRGKIIIEGLNSVIDCSVRNVSESGAHLRIESYFQVPDRFKFQIVGVGAPREVEKRWQVGADLGVEYRE</sequence>
<dbReference type="PANTHER" id="PTHR33121:SF70">
    <property type="entry name" value="SIGNALING PROTEIN YKOW"/>
    <property type="match status" value="1"/>
</dbReference>
<dbReference type="InterPro" id="IPR000160">
    <property type="entry name" value="GGDEF_dom"/>
</dbReference>
<dbReference type="GO" id="GO:0052621">
    <property type="term" value="F:diguanylate cyclase activity"/>
    <property type="evidence" value="ECO:0007669"/>
    <property type="project" value="UniProtKB-EC"/>
</dbReference>
<dbReference type="Pfam" id="PF00990">
    <property type="entry name" value="GGDEF"/>
    <property type="match status" value="1"/>
</dbReference>
<keyword evidence="4" id="KW-0548">Nucleotidyltransferase</keyword>
<dbReference type="PANTHER" id="PTHR33121">
    <property type="entry name" value="CYCLIC DI-GMP PHOSPHODIESTERASE PDEF"/>
    <property type="match status" value="1"/>
</dbReference>
<comment type="caution">
    <text evidence="4">The sequence shown here is derived from an EMBL/GenBank/DDBJ whole genome shotgun (WGS) entry which is preliminary data.</text>
</comment>
<evidence type="ECO:0000313" key="4">
    <source>
        <dbReference type="EMBL" id="MBS3848083.1"/>
    </source>
</evidence>
<dbReference type="Gene3D" id="3.40.50.2300">
    <property type="match status" value="1"/>
</dbReference>
<dbReference type="InterPro" id="IPR050706">
    <property type="entry name" value="Cyclic-di-GMP_PDE-like"/>
</dbReference>
<feature type="domain" description="GGDEF" evidence="3">
    <location>
        <begin position="170"/>
        <end position="303"/>
    </location>
</feature>
<feature type="modified residue" description="4-aspartylphosphate" evidence="1">
    <location>
        <position position="55"/>
    </location>
</feature>
<dbReference type="PROSITE" id="PS50887">
    <property type="entry name" value="GGDEF"/>
    <property type="match status" value="1"/>
</dbReference>
<dbReference type="RefSeq" id="WP_212657656.1">
    <property type="nucleotide sequence ID" value="NZ_JAGXTP010000001.1"/>
</dbReference>
<gene>
    <name evidence="4" type="ORF">KD146_05160</name>
</gene>
<protein>
    <submittedName>
        <fullName evidence="4">Diguanylate cyclase</fullName>
        <ecNumber evidence="4">2.7.7.65</ecNumber>
    </submittedName>
</protein>
<dbReference type="SMART" id="SM00448">
    <property type="entry name" value="REC"/>
    <property type="match status" value="1"/>
</dbReference>
<evidence type="ECO:0000259" key="2">
    <source>
        <dbReference type="PROSITE" id="PS50110"/>
    </source>
</evidence>
<dbReference type="SMART" id="SM00267">
    <property type="entry name" value="GGDEF"/>
    <property type="match status" value="1"/>
</dbReference>
<evidence type="ECO:0000259" key="3">
    <source>
        <dbReference type="PROSITE" id="PS50887"/>
    </source>
</evidence>
<dbReference type="GO" id="GO:0000160">
    <property type="term" value="P:phosphorelay signal transduction system"/>
    <property type="evidence" value="ECO:0007669"/>
    <property type="project" value="InterPro"/>
</dbReference>
<dbReference type="CDD" id="cd01949">
    <property type="entry name" value="GGDEF"/>
    <property type="match status" value="1"/>
</dbReference>
<dbReference type="CDD" id="cd00156">
    <property type="entry name" value="REC"/>
    <property type="match status" value="1"/>
</dbReference>
<dbReference type="PROSITE" id="PS50110">
    <property type="entry name" value="RESPONSE_REGULATORY"/>
    <property type="match status" value="1"/>
</dbReference>
<dbReference type="Gene3D" id="3.30.70.270">
    <property type="match status" value="1"/>
</dbReference>
<organism evidence="4 5">
    <name type="scientific">Devosia litorisediminis</name>
    <dbReference type="NCBI Taxonomy" id="2829817"/>
    <lineage>
        <taxon>Bacteria</taxon>
        <taxon>Pseudomonadati</taxon>
        <taxon>Pseudomonadota</taxon>
        <taxon>Alphaproteobacteria</taxon>
        <taxon>Hyphomicrobiales</taxon>
        <taxon>Devosiaceae</taxon>
        <taxon>Devosia</taxon>
    </lineage>
</organism>
<dbReference type="Proteomes" id="UP000678281">
    <property type="component" value="Unassembled WGS sequence"/>
</dbReference>
<dbReference type="AlphaFoldDB" id="A0A942E4J1"/>
<keyword evidence="5" id="KW-1185">Reference proteome</keyword>
<dbReference type="EMBL" id="JAGXTP010000001">
    <property type="protein sequence ID" value="MBS3848083.1"/>
    <property type="molecule type" value="Genomic_DNA"/>
</dbReference>
<accession>A0A942E4J1</accession>
<dbReference type="SUPFAM" id="SSF52172">
    <property type="entry name" value="CheY-like"/>
    <property type="match status" value="1"/>
</dbReference>
<dbReference type="InterPro" id="IPR043128">
    <property type="entry name" value="Rev_trsase/Diguanyl_cyclase"/>
</dbReference>
<dbReference type="EC" id="2.7.7.65" evidence="4"/>
<evidence type="ECO:0000313" key="5">
    <source>
        <dbReference type="Proteomes" id="UP000678281"/>
    </source>
</evidence>
<dbReference type="Pfam" id="PF00072">
    <property type="entry name" value="Response_reg"/>
    <property type="match status" value="1"/>
</dbReference>
<keyword evidence="1" id="KW-0597">Phosphoprotein</keyword>
<dbReference type="NCBIfam" id="TIGR00254">
    <property type="entry name" value="GGDEF"/>
    <property type="match status" value="1"/>
</dbReference>
<keyword evidence="4" id="KW-0808">Transferase</keyword>
<evidence type="ECO:0000256" key="1">
    <source>
        <dbReference type="PROSITE-ProRule" id="PRU00169"/>
    </source>
</evidence>
<proteinExistence type="predicted"/>
<reference evidence="4" key="1">
    <citation type="submission" date="2021-04" db="EMBL/GenBank/DDBJ databases">
        <title>Devosia litorisediminis sp. nov., isolated from a sand dune.</title>
        <authorList>
            <person name="Park S."/>
            <person name="Yoon J.-H."/>
        </authorList>
    </citation>
    <scope>NUCLEOTIDE SEQUENCE</scope>
    <source>
        <strain evidence="4">BSSL-BM10</strain>
    </source>
</reference>
<name>A0A942E4J1_9HYPH</name>